<keyword evidence="2" id="KW-1185">Reference proteome</keyword>
<dbReference type="AlphaFoldDB" id="A0A4Y2UJU5"/>
<accession>A0A4Y2UJU5</accession>
<protein>
    <submittedName>
        <fullName evidence="1">Uncharacterized protein</fullName>
    </submittedName>
</protein>
<evidence type="ECO:0000313" key="2">
    <source>
        <dbReference type="Proteomes" id="UP000499080"/>
    </source>
</evidence>
<dbReference type="EMBL" id="BGPR01036961">
    <property type="protein sequence ID" value="GBO12411.1"/>
    <property type="molecule type" value="Genomic_DNA"/>
</dbReference>
<comment type="caution">
    <text evidence="1">The sequence shown here is derived from an EMBL/GenBank/DDBJ whole genome shotgun (WGS) entry which is preliminary data.</text>
</comment>
<name>A0A4Y2UJU5_ARAVE</name>
<organism evidence="1 2">
    <name type="scientific">Araneus ventricosus</name>
    <name type="common">Orbweaver spider</name>
    <name type="synonym">Epeira ventricosa</name>
    <dbReference type="NCBI Taxonomy" id="182803"/>
    <lineage>
        <taxon>Eukaryota</taxon>
        <taxon>Metazoa</taxon>
        <taxon>Ecdysozoa</taxon>
        <taxon>Arthropoda</taxon>
        <taxon>Chelicerata</taxon>
        <taxon>Arachnida</taxon>
        <taxon>Araneae</taxon>
        <taxon>Araneomorphae</taxon>
        <taxon>Entelegynae</taxon>
        <taxon>Araneoidea</taxon>
        <taxon>Araneidae</taxon>
        <taxon>Araneus</taxon>
    </lineage>
</organism>
<reference evidence="1 2" key="1">
    <citation type="journal article" date="2019" name="Sci. Rep.">
        <title>Orb-weaving spider Araneus ventricosus genome elucidates the spidroin gene catalogue.</title>
        <authorList>
            <person name="Kono N."/>
            <person name="Nakamura H."/>
            <person name="Ohtoshi R."/>
            <person name="Moran D.A.P."/>
            <person name="Shinohara A."/>
            <person name="Yoshida Y."/>
            <person name="Fujiwara M."/>
            <person name="Mori M."/>
            <person name="Tomita M."/>
            <person name="Arakawa K."/>
        </authorList>
    </citation>
    <scope>NUCLEOTIDE SEQUENCE [LARGE SCALE GENOMIC DNA]</scope>
</reference>
<gene>
    <name evidence="1" type="ORF">AVEN_219286_1</name>
</gene>
<sequence>MAIISIVYRRFISSSGLAGKKANVVHMSRAAFHLALCSRQLDALTSLAMAAPSTGTQLVAHNTTYYNGSHDTTLEKFLNSFSADGPSSSRKVEIFIPQDYFTTKDRRMIQIRRIIDLS</sequence>
<dbReference type="Proteomes" id="UP000499080">
    <property type="component" value="Unassembled WGS sequence"/>
</dbReference>
<evidence type="ECO:0000313" key="1">
    <source>
        <dbReference type="EMBL" id="GBO12411.1"/>
    </source>
</evidence>
<proteinExistence type="predicted"/>